<dbReference type="EMBL" id="LQYW01000062">
    <property type="protein sequence ID" value="KYD29748.1"/>
    <property type="molecule type" value="Genomic_DNA"/>
</dbReference>
<proteinExistence type="predicted"/>
<protein>
    <recommendedName>
        <fullName evidence="4">Cell-wall binding lipoprotein</fullName>
    </recommendedName>
</protein>
<dbReference type="SUPFAM" id="SSF140423">
    <property type="entry name" value="MW0975(SA0943)-like"/>
    <property type="match status" value="1"/>
</dbReference>
<dbReference type="InterPro" id="IPR019454">
    <property type="entry name" value="Lipoprot_YkyA-like"/>
</dbReference>
<feature type="coiled-coil region" evidence="1">
    <location>
        <begin position="53"/>
        <end position="80"/>
    </location>
</feature>
<evidence type="ECO:0000256" key="1">
    <source>
        <dbReference type="SAM" id="Coils"/>
    </source>
</evidence>
<gene>
    <name evidence="2" type="ORF">B4110_1318</name>
</gene>
<name>A0A150MZ63_9BACL</name>
<evidence type="ECO:0000313" key="2">
    <source>
        <dbReference type="EMBL" id="KYD29748.1"/>
    </source>
</evidence>
<keyword evidence="1" id="KW-0175">Coiled coil</keyword>
<organism evidence="2 3">
    <name type="scientific">Parageobacillus toebii</name>
    <dbReference type="NCBI Taxonomy" id="153151"/>
    <lineage>
        <taxon>Bacteria</taxon>
        <taxon>Bacillati</taxon>
        <taxon>Bacillota</taxon>
        <taxon>Bacilli</taxon>
        <taxon>Bacillales</taxon>
        <taxon>Anoxybacillaceae</taxon>
        <taxon>Parageobacillus</taxon>
    </lineage>
</organism>
<evidence type="ECO:0008006" key="4">
    <source>
        <dbReference type="Google" id="ProtNLM"/>
    </source>
</evidence>
<accession>A0A150MZ63</accession>
<feature type="coiled-coil region" evidence="1">
    <location>
        <begin position="110"/>
        <end position="137"/>
    </location>
</feature>
<sequence>MNVNKNENGCARKEGETLFKAIKRCIWLIVVLFLFTSCNELANEEVLSAFQKIGKYENSVVEQQEKLSGLEQKQNQLYDRIMSYGIKRFTKVVQLSKESLELIEERDKHIEKEYKAIQSAKQQINTIKKNIDQLRDENIRRQVNRLVNIAEKRYETYGNLYLHYKELLSLEKELYTLLQNKYVTPEQLQQQINRINEQYKELVSINDQFNEYTEKYNKEKKRLYNVWK</sequence>
<comment type="caution">
    <text evidence="2">The sequence shown here is derived from an EMBL/GenBank/DDBJ whole genome shotgun (WGS) entry which is preliminary data.</text>
</comment>
<reference evidence="2 3" key="1">
    <citation type="submission" date="2016-01" db="EMBL/GenBank/DDBJ databases">
        <title>Draft Genome Sequences of Seven Thermophilic Sporeformers Isolated from Foods.</title>
        <authorList>
            <person name="Berendsen E.M."/>
            <person name="Wells-Bennik M.H."/>
            <person name="Krawcyk A.O."/>
            <person name="De Jong A."/>
            <person name="Holsappel S."/>
            <person name="Eijlander R.T."/>
            <person name="Kuipers O.P."/>
        </authorList>
    </citation>
    <scope>NUCLEOTIDE SEQUENCE [LARGE SCALE GENOMIC DNA]</scope>
    <source>
        <strain evidence="2 3">B4110</strain>
    </source>
</reference>
<dbReference type="Pfam" id="PF10368">
    <property type="entry name" value="YkyA"/>
    <property type="match status" value="1"/>
</dbReference>
<dbReference type="AlphaFoldDB" id="A0A150MZ63"/>
<dbReference type="InterPro" id="IPR036785">
    <property type="entry name" value="YkyA-like_sf"/>
</dbReference>
<dbReference type="Proteomes" id="UP000075324">
    <property type="component" value="Unassembled WGS sequence"/>
</dbReference>
<dbReference type="PATRIC" id="fig|153151.4.peg.3705"/>
<evidence type="ECO:0000313" key="3">
    <source>
        <dbReference type="Proteomes" id="UP000075324"/>
    </source>
</evidence>
<dbReference type="Gene3D" id="1.20.120.570">
    <property type="entry name" value="YkyA-like"/>
    <property type="match status" value="1"/>
</dbReference>